<evidence type="ECO:0000313" key="2">
    <source>
        <dbReference type="Proteomes" id="UP000310200"/>
    </source>
</evidence>
<dbReference type="Proteomes" id="UP000310200">
    <property type="component" value="Unassembled WGS sequence"/>
</dbReference>
<name>A0A4S2KXX1_9HYME</name>
<protein>
    <submittedName>
        <fullName evidence="1">Uncharacterized protein</fullName>
    </submittedName>
</protein>
<dbReference type="EMBL" id="QBLH01001095">
    <property type="protein sequence ID" value="TGZ53099.1"/>
    <property type="molecule type" value="Genomic_DNA"/>
</dbReference>
<reference evidence="1 2" key="1">
    <citation type="journal article" date="2019" name="Philos. Trans. R. Soc. Lond., B, Biol. Sci.">
        <title>Ant behaviour and brain gene expression of defending hosts depend on the ecological success of the intruding social parasite.</title>
        <authorList>
            <person name="Kaur R."/>
            <person name="Stoldt M."/>
            <person name="Jongepier E."/>
            <person name="Feldmeyer B."/>
            <person name="Menzel F."/>
            <person name="Bornberg-Bauer E."/>
            <person name="Foitzik S."/>
        </authorList>
    </citation>
    <scope>NUCLEOTIDE SEQUENCE [LARGE SCALE GENOMIC DNA]</scope>
    <source>
        <tissue evidence="1">Whole body</tissue>
    </source>
</reference>
<gene>
    <name evidence="1" type="ORF">DBV15_05463</name>
</gene>
<evidence type="ECO:0000313" key="1">
    <source>
        <dbReference type="EMBL" id="TGZ53099.1"/>
    </source>
</evidence>
<dbReference type="AlphaFoldDB" id="A0A4S2KXX1"/>
<organism evidence="1 2">
    <name type="scientific">Temnothorax longispinosus</name>
    <dbReference type="NCBI Taxonomy" id="300112"/>
    <lineage>
        <taxon>Eukaryota</taxon>
        <taxon>Metazoa</taxon>
        <taxon>Ecdysozoa</taxon>
        <taxon>Arthropoda</taxon>
        <taxon>Hexapoda</taxon>
        <taxon>Insecta</taxon>
        <taxon>Pterygota</taxon>
        <taxon>Neoptera</taxon>
        <taxon>Endopterygota</taxon>
        <taxon>Hymenoptera</taxon>
        <taxon>Apocrita</taxon>
        <taxon>Aculeata</taxon>
        <taxon>Formicoidea</taxon>
        <taxon>Formicidae</taxon>
        <taxon>Myrmicinae</taxon>
        <taxon>Temnothorax</taxon>
    </lineage>
</organism>
<comment type="caution">
    <text evidence="1">The sequence shown here is derived from an EMBL/GenBank/DDBJ whole genome shotgun (WGS) entry which is preliminary data.</text>
</comment>
<sequence length="61" mass="6575">MGCKAICWQQLTGCQVSMGGLMSAGVPLPSGNLIRSSGRSSQRGGWDVVNWVMRFEVSEDL</sequence>
<accession>A0A4S2KXX1</accession>
<keyword evidence="2" id="KW-1185">Reference proteome</keyword>
<proteinExistence type="predicted"/>